<organism evidence="3">
    <name type="scientific">Cladocopium goreaui</name>
    <dbReference type="NCBI Taxonomy" id="2562237"/>
    <lineage>
        <taxon>Eukaryota</taxon>
        <taxon>Sar</taxon>
        <taxon>Alveolata</taxon>
        <taxon>Dinophyceae</taxon>
        <taxon>Suessiales</taxon>
        <taxon>Symbiodiniaceae</taxon>
        <taxon>Cladocopium</taxon>
    </lineage>
</organism>
<dbReference type="Proteomes" id="UP001152797">
    <property type="component" value="Unassembled WGS sequence"/>
</dbReference>
<comment type="caution">
    <text evidence="3">The sequence shown here is derived from an EMBL/GenBank/DDBJ whole genome shotgun (WGS) entry which is preliminary data.</text>
</comment>
<name>A0A9P1C0G9_9DINO</name>
<dbReference type="AlphaFoldDB" id="A0A9P1C0G9"/>
<proteinExistence type="predicted"/>
<evidence type="ECO:0000313" key="3">
    <source>
        <dbReference type="EMBL" id="CAI3982512.1"/>
    </source>
</evidence>
<reference evidence="3" key="1">
    <citation type="submission" date="2022-10" db="EMBL/GenBank/DDBJ databases">
        <authorList>
            <person name="Chen Y."/>
            <person name="Dougan E. K."/>
            <person name="Chan C."/>
            <person name="Rhodes N."/>
            <person name="Thang M."/>
        </authorList>
    </citation>
    <scope>NUCLEOTIDE SEQUENCE</scope>
</reference>
<keyword evidence="5" id="KW-0067">ATP-binding</keyword>
<feature type="region of interest" description="Disordered" evidence="1">
    <location>
        <begin position="572"/>
        <end position="604"/>
    </location>
</feature>
<evidence type="ECO:0000313" key="5">
    <source>
        <dbReference type="EMBL" id="CAL4769824.1"/>
    </source>
</evidence>
<accession>A0A9P1C0G9</accession>
<feature type="region of interest" description="Disordered" evidence="1">
    <location>
        <begin position="254"/>
        <end position="285"/>
    </location>
</feature>
<dbReference type="InterPro" id="IPR013087">
    <property type="entry name" value="Znf_C2H2_type"/>
</dbReference>
<dbReference type="GO" id="GO:0004386">
    <property type="term" value="F:helicase activity"/>
    <property type="evidence" value="ECO:0007669"/>
    <property type="project" value="UniProtKB-KW"/>
</dbReference>
<dbReference type="EMBL" id="CAMXCT030000723">
    <property type="protein sequence ID" value="CAL4769824.1"/>
    <property type="molecule type" value="Genomic_DNA"/>
</dbReference>
<evidence type="ECO:0000256" key="1">
    <source>
        <dbReference type="SAM" id="MobiDB-lite"/>
    </source>
</evidence>
<evidence type="ECO:0000259" key="2">
    <source>
        <dbReference type="PROSITE" id="PS00028"/>
    </source>
</evidence>
<sequence>MDGLPLDVSLCRLVWFGTLWGCTIEAVVMAAACSSKDPFNSPSRIFAESDEAYLAGLRLSWMARRRFDGGHFSEPIMMLRLFAYWAMHFGKLAQLKGKARFDTALGIVSKNANIHPGRFQSFLANIMDLAERARFLPLPGSPETVAKTMQDLGRLMSFFRCEHTGPSLLRTKSETKLRALLAAAFSEQLLVGRRFIDQLRGPPKRPRGAGAMASVLAGPRKAEEDEEEAQSYDHPTDETEPDDIFDLNAELATIEEDEDDLEDDDDEESQDLEDDDDVATGDDVQTRLPWKKARDEMIWAVNSLPEKGRKVHQRTVVAKLQTSQDTAGTVTLDRLPDVMAKLAGRAPQHVARKGKESEFAAVCFPRETVKELDLPSGPSFLTPPTLEGATPSASISHSFSMGSFFVDFDGDLVARPSSPYQLSFFLPERNTSSEEDKQQQIRGVLEARNPVGFPCHVNAGDDFFCTAASMQLLGSRTSVRVNGVTIFRAAEILFALATLCPERSFMSVRLGHGPAGGSRSSSPEHLLAVKILGWEISLLGDERGEGGAVVAEEALEAIQEVRASIKAAMARSNEDDTVEDLTTLNAGQEDKEPKKRKLRPSRYEDTPEKVLDKLLAVVQEASERLSFSIDHQMRMHEAAERGRKRREKLKATKEEEVLLAGEESGFVDFLRPLEFCKDPAVAAARSLKRWAKKAPAAKFRCPVCEEVFVRARACRKHLKTTGHLCREAGQSWKSLVEERCLLEPAQLKQT</sequence>
<dbReference type="OrthoDB" id="434044at2759"/>
<evidence type="ECO:0000313" key="6">
    <source>
        <dbReference type="Proteomes" id="UP001152797"/>
    </source>
</evidence>
<keyword evidence="5" id="KW-0347">Helicase</keyword>
<feature type="domain" description="C2H2-type" evidence="2">
    <location>
        <begin position="701"/>
        <end position="723"/>
    </location>
</feature>
<reference evidence="4" key="2">
    <citation type="submission" date="2024-04" db="EMBL/GenBank/DDBJ databases">
        <authorList>
            <person name="Chen Y."/>
            <person name="Shah S."/>
            <person name="Dougan E. K."/>
            <person name="Thang M."/>
            <person name="Chan C."/>
        </authorList>
    </citation>
    <scope>NUCLEOTIDE SEQUENCE [LARGE SCALE GENOMIC DNA]</scope>
</reference>
<keyword evidence="5" id="KW-0378">Hydrolase</keyword>
<feature type="region of interest" description="Disordered" evidence="1">
    <location>
        <begin position="200"/>
        <end position="242"/>
    </location>
</feature>
<dbReference type="PROSITE" id="PS00028">
    <property type="entry name" value="ZINC_FINGER_C2H2_1"/>
    <property type="match status" value="1"/>
</dbReference>
<dbReference type="EMBL" id="CAMXCT010000723">
    <property type="protein sequence ID" value="CAI3982512.1"/>
    <property type="molecule type" value="Genomic_DNA"/>
</dbReference>
<dbReference type="EMBL" id="CAMXCT020000723">
    <property type="protein sequence ID" value="CAL1135887.1"/>
    <property type="molecule type" value="Genomic_DNA"/>
</dbReference>
<protein>
    <submittedName>
        <fullName evidence="5">ATP-dependent RNA helicase A</fullName>
    </submittedName>
</protein>
<keyword evidence="5" id="KW-0547">Nucleotide-binding</keyword>
<evidence type="ECO:0000313" key="4">
    <source>
        <dbReference type="EMBL" id="CAL1135887.1"/>
    </source>
</evidence>
<feature type="compositionally biased region" description="Acidic residues" evidence="1">
    <location>
        <begin position="254"/>
        <end position="280"/>
    </location>
</feature>
<gene>
    <name evidence="3" type="ORF">C1SCF055_LOCUS10201</name>
</gene>
<keyword evidence="6" id="KW-1185">Reference proteome</keyword>